<geneLocation type="plasmid" evidence="6">
    <name>prgalie4872c</name>
</geneLocation>
<dbReference type="RefSeq" id="WP_074070733.1">
    <property type="nucleotide sequence ID" value="NZ_CP017104.1"/>
</dbReference>
<dbReference type="SMART" id="SM00342">
    <property type="entry name" value="HTH_ARAC"/>
    <property type="match status" value="1"/>
</dbReference>
<gene>
    <name evidence="5" type="ORF">IE4872_PC00130</name>
</gene>
<evidence type="ECO:0000313" key="5">
    <source>
        <dbReference type="EMBL" id="APO70161.1"/>
    </source>
</evidence>
<dbReference type="AlphaFoldDB" id="A0A1L5NQH7"/>
<keyword evidence="3" id="KW-0804">Transcription</keyword>
<reference evidence="5 6" key="1">
    <citation type="submission" date="2016-09" db="EMBL/GenBank/DDBJ databases">
        <title>The complete genome sequences of Rhizobium gallicum, symbiovars gallicum and phaseoli, symbionts associated to common bean (Phaseolus vulgaris).</title>
        <authorList>
            <person name="Bustos P."/>
            <person name="Santamaria R.I."/>
            <person name="Perez-Carrascal O.M."/>
            <person name="Juarez S."/>
            <person name="Lozano L."/>
            <person name="Martinez-Flores I."/>
            <person name="Martinez-Romero E."/>
            <person name="Cevallos M."/>
            <person name="Romero D."/>
            <person name="Davila G."/>
            <person name="Gonzalez V."/>
        </authorList>
    </citation>
    <scope>NUCLEOTIDE SEQUENCE [LARGE SCALE GENOMIC DNA]</scope>
    <source>
        <strain evidence="5 6">IE4872</strain>
        <plasmid evidence="6">prgalie4872c</plasmid>
    </source>
</reference>
<accession>A0A1L5NQH7</accession>
<sequence>MTEKSPGDAVFRYRGSTFDSMIETLGEVFGTFDANLVGRAQDFRWGLDLTASESAALITGYHNEGFQFRAQWCSEATEHLSIVVPRRGGMAVTHGSRMAEARQGELLLYRNFEPDSISMHGQSNLIDELVLNWPLIQRTIGETFDVPFRGSLDLSPELDLSTPVGRTIGNLTEAIIDGIRDNGPLCQSPIAMAHITQALADVVIRMVPHRLSHLLDKKPCMIAPGHVRRGIEFMRANINQPITMPMVADAAGVSTRALEAGFRGFKDTTPAAYLQMLRLRAAREDLLDPENHMLLKEICLKWGFFQFGRFSAVYRAYYGENPSETRRRVCGSYPRRSS</sequence>
<dbReference type="Gene3D" id="1.10.10.60">
    <property type="entry name" value="Homeodomain-like"/>
    <property type="match status" value="1"/>
</dbReference>
<evidence type="ECO:0000256" key="1">
    <source>
        <dbReference type="ARBA" id="ARBA00023015"/>
    </source>
</evidence>
<dbReference type="PROSITE" id="PS00041">
    <property type="entry name" value="HTH_ARAC_FAMILY_1"/>
    <property type="match status" value="1"/>
</dbReference>
<dbReference type="Pfam" id="PF12833">
    <property type="entry name" value="HTH_18"/>
    <property type="match status" value="1"/>
</dbReference>
<proteinExistence type="predicted"/>
<name>A0A1L5NQH7_9HYPH</name>
<dbReference type="GO" id="GO:0003700">
    <property type="term" value="F:DNA-binding transcription factor activity"/>
    <property type="evidence" value="ECO:0007669"/>
    <property type="project" value="InterPro"/>
</dbReference>
<dbReference type="PANTHER" id="PTHR46796:SF12">
    <property type="entry name" value="HTH-TYPE DNA-BINDING TRANSCRIPTIONAL ACTIVATOR EUTR"/>
    <property type="match status" value="1"/>
</dbReference>
<keyword evidence="2" id="KW-0238">DNA-binding</keyword>
<evidence type="ECO:0000256" key="2">
    <source>
        <dbReference type="ARBA" id="ARBA00023125"/>
    </source>
</evidence>
<dbReference type="EMBL" id="CP017104">
    <property type="protein sequence ID" value="APO70161.1"/>
    <property type="molecule type" value="Genomic_DNA"/>
</dbReference>
<dbReference type="InterPro" id="IPR018060">
    <property type="entry name" value="HTH_AraC"/>
</dbReference>
<keyword evidence="1" id="KW-0805">Transcription regulation</keyword>
<dbReference type="SUPFAM" id="SSF46689">
    <property type="entry name" value="Homeodomain-like"/>
    <property type="match status" value="2"/>
</dbReference>
<dbReference type="Proteomes" id="UP000184749">
    <property type="component" value="Plasmid pRgalIE4872c"/>
</dbReference>
<organism evidence="5 6">
    <name type="scientific">Rhizobium gallicum</name>
    <dbReference type="NCBI Taxonomy" id="56730"/>
    <lineage>
        <taxon>Bacteria</taxon>
        <taxon>Pseudomonadati</taxon>
        <taxon>Pseudomonadota</taxon>
        <taxon>Alphaproteobacteria</taxon>
        <taxon>Hyphomicrobiales</taxon>
        <taxon>Rhizobiaceae</taxon>
        <taxon>Rhizobium/Agrobacterium group</taxon>
        <taxon>Rhizobium</taxon>
    </lineage>
</organism>
<feature type="domain" description="HTH araC/xylS-type" evidence="4">
    <location>
        <begin position="228"/>
        <end position="328"/>
    </location>
</feature>
<dbReference type="InterPro" id="IPR018062">
    <property type="entry name" value="HTH_AraC-typ_CS"/>
</dbReference>
<dbReference type="InterPro" id="IPR050204">
    <property type="entry name" value="AraC_XylS_family_regulators"/>
</dbReference>
<protein>
    <submittedName>
        <fullName evidence="5">AraC family transcriptional regulator protein</fullName>
    </submittedName>
</protein>
<evidence type="ECO:0000259" key="4">
    <source>
        <dbReference type="PROSITE" id="PS01124"/>
    </source>
</evidence>
<dbReference type="OrthoDB" id="7285481at2"/>
<evidence type="ECO:0000313" key="6">
    <source>
        <dbReference type="Proteomes" id="UP000184749"/>
    </source>
</evidence>
<dbReference type="InterPro" id="IPR009057">
    <property type="entry name" value="Homeodomain-like_sf"/>
</dbReference>
<dbReference type="PROSITE" id="PS01124">
    <property type="entry name" value="HTH_ARAC_FAMILY_2"/>
    <property type="match status" value="1"/>
</dbReference>
<dbReference type="GO" id="GO:0043565">
    <property type="term" value="F:sequence-specific DNA binding"/>
    <property type="evidence" value="ECO:0007669"/>
    <property type="project" value="InterPro"/>
</dbReference>
<dbReference type="PANTHER" id="PTHR46796">
    <property type="entry name" value="HTH-TYPE TRANSCRIPTIONAL ACTIVATOR RHAS-RELATED"/>
    <property type="match status" value="1"/>
</dbReference>
<keyword evidence="5" id="KW-0614">Plasmid</keyword>
<evidence type="ECO:0000256" key="3">
    <source>
        <dbReference type="ARBA" id="ARBA00023163"/>
    </source>
</evidence>